<evidence type="ECO:0000313" key="3">
    <source>
        <dbReference type="Proteomes" id="UP001497383"/>
    </source>
</evidence>
<feature type="compositionally biased region" description="Low complexity" evidence="1">
    <location>
        <begin position="166"/>
        <end position="177"/>
    </location>
</feature>
<name>A0ABP0ZPM0_9ASCO</name>
<dbReference type="EMBL" id="OZ022407">
    <property type="protein sequence ID" value="CAK9438851.1"/>
    <property type="molecule type" value="Genomic_DNA"/>
</dbReference>
<feature type="compositionally biased region" description="Basic and acidic residues" evidence="1">
    <location>
        <begin position="241"/>
        <end position="253"/>
    </location>
</feature>
<proteinExistence type="predicted"/>
<feature type="compositionally biased region" description="Low complexity" evidence="1">
    <location>
        <begin position="216"/>
        <end position="225"/>
    </location>
</feature>
<gene>
    <name evidence="2" type="ORF">LODBEIA_P30750</name>
</gene>
<accession>A0ABP0ZPM0</accession>
<evidence type="ECO:0008006" key="4">
    <source>
        <dbReference type="Google" id="ProtNLM"/>
    </source>
</evidence>
<dbReference type="Proteomes" id="UP001497383">
    <property type="component" value="Chromosome 3"/>
</dbReference>
<evidence type="ECO:0000313" key="2">
    <source>
        <dbReference type="EMBL" id="CAK9438851.1"/>
    </source>
</evidence>
<feature type="compositionally biased region" description="Pro residues" evidence="1">
    <location>
        <begin position="178"/>
        <end position="192"/>
    </location>
</feature>
<evidence type="ECO:0000256" key="1">
    <source>
        <dbReference type="SAM" id="MobiDB-lite"/>
    </source>
</evidence>
<dbReference type="RefSeq" id="XP_066830013.1">
    <property type="nucleotide sequence ID" value="XM_066973145.1"/>
</dbReference>
<organism evidence="2 3">
    <name type="scientific">Lodderomyces beijingensis</name>
    <dbReference type="NCBI Taxonomy" id="1775926"/>
    <lineage>
        <taxon>Eukaryota</taxon>
        <taxon>Fungi</taxon>
        <taxon>Dikarya</taxon>
        <taxon>Ascomycota</taxon>
        <taxon>Saccharomycotina</taxon>
        <taxon>Pichiomycetes</taxon>
        <taxon>Debaryomycetaceae</taxon>
        <taxon>Candida/Lodderomyces clade</taxon>
        <taxon>Lodderomyces</taxon>
    </lineage>
</organism>
<protein>
    <recommendedName>
        <fullName evidence="4">BTB domain-containing protein</fullName>
    </recommendedName>
</protein>
<dbReference type="GeneID" id="92208271"/>
<sequence>MQSQQSKHSAVAHDPVSFEEYIHYAAPKTSQLSSVFPPSACTLGRIAFNRYSDQLSDFEIVAVNGERIPVSMRVLLDRWGRYFAHVLARGYVSAAERFEGLGVLKRPNNEQANFPATPLDVPKFRIPFQNSTDSLVKNLPQDDKSKPVESPGSSSSEKSDTRPSFPDTLLELQLRDLPPQPPKPEEPVPPVPTTQTYRKSPRASLLHTLSVLRNIPASKSPKTSPYPSPRASLSAQSGSHDMPRPSDATERGGSDIGSALDQSQLESPLIPRKLYIPTTTPAIKSFCEFLYTGMIGNYPLTIILDNFFMAKYYEVPSLYDTIREALVKILSRKEKLYVNDARVGKYTQFIPSLNKGELNPTLMQILSDVMAEQEKEQEKDELKYLNANRELGKPGSRSFLFDKSRIERESDTATLSMPIEELMNRDSAVPLDSVIDVIQEVSILVDDMNLFLRTANLKIMRSLVDESG</sequence>
<feature type="region of interest" description="Disordered" evidence="1">
    <location>
        <begin position="134"/>
        <end position="262"/>
    </location>
</feature>
<keyword evidence="3" id="KW-1185">Reference proteome</keyword>
<dbReference type="PANTHER" id="PTHR43503:SF2">
    <property type="entry name" value="NEGATIVE REGULATOR OF SPORULATION MDS3-RELATED"/>
    <property type="match status" value="1"/>
</dbReference>
<dbReference type="PANTHER" id="PTHR43503">
    <property type="entry name" value="MCG48959-RELATED"/>
    <property type="match status" value="1"/>
</dbReference>
<reference evidence="2 3" key="1">
    <citation type="submission" date="2024-03" db="EMBL/GenBank/DDBJ databases">
        <authorList>
            <person name="Brejova B."/>
        </authorList>
    </citation>
    <scope>NUCLEOTIDE SEQUENCE [LARGE SCALE GENOMIC DNA]</scope>
    <source>
        <strain evidence="2 3">CBS 14171</strain>
    </source>
</reference>